<keyword evidence="3 8" id="KW-0472">Membrane</keyword>
<keyword evidence="12" id="KW-1185">Reference proteome</keyword>
<dbReference type="Gene3D" id="1.10.287.950">
    <property type="entry name" value="Methyl-accepting chemotaxis protein"/>
    <property type="match status" value="1"/>
</dbReference>
<evidence type="ECO:0000256" key="3">
    <source>
        <dbReference type="ARBA" id="ARBA00023136"/>
    </source>
</evidence>
<dbReference type="CDD" id="cd06225">
    <property type="entry name" value="HAMP"/>
    <property type="match status" value="1"/>
</dbReference>
<evidence type="ECO:0000313" key="12">
    <source>
        <dbReference type="Proteomes" id="UP001597458"/>
    </source>
</evidence>
<sequence>MNRLKWKHLKLNEKYSISLIAIFVLWIISTVISCILLLQVEKSIDNMGRQSVRSNDISEMSALFRSKGMYVADYLINPSDDIIELLTKDQAKLTKLERKIGPYMNTSLQKSKYNKIIQYDSRLYNLFQNEFVPAVLMKKTVKIQEIKEQEAQLRNETIQLLDQLKRSVKSSQAAEGHIQNTINVIILGIIVSLGLSLMIFCIIHRLMKKDYQQVLHVTDRMAEGDLDTKPINIHSHDEFGQVADSVNKMRINMKRIIQEIVKSSHQVSKNSEHLLHSTQVVTLNSHNITETMNELSKGLNDQTKNTQNVATLTSQFMHDLENETSNARLVEDISHQVIQLTSKGGFLIDQAMKNMKETDNLVDESLSKMIDLNQRTQDMSKLVSLIQNISEKTKLLALNASIEAARAGIDGKGFDVIAHEIRALSEQSQLNVKMITDMILGVKENVDQVSQSLERVNRHVKESSQQMQITNQQFIDIKAFMFNLGDKIKNITKRLININLNGKHINSSIEQNAAMFEETHAGFLQISTSMEHVDQTVEDISLDIHRLTHVSKDLKEVASLFTVTGTAKRHFL</sequence>
<dbReference type="RefSeq" id="WP_141191179.1">
    <property type="nucleotide sequence ID" value="NZ_JBHUMR010000012.1"/>
</dbReference>
<evidence type="ECO:0000256" key="8">
    <source>
        <dbReference type="SAM" id="Phobius"/>
    </source>
</evidence>
<feature type="transmembrane region" description="Helical" evidence="8">
    <location>
        <begin position="182"/>
        <end position="203"/>
    </location>
</feature>
<keyword evidence="8" id="KW-1133">Transmembrane helix</keyword>
<evidence type="ECO:0000256" key="2">
    <source>
        <dbReference type="ARBA" id="ARBA00022475"/>
    </source>
</evidence>
<dbReference type="SUPFAM" id="SSF58104">
    <property type="entry name" value="Methyl-accepting chemotaxis protein (MCP) signaling domain"/>
    <property type="match status" value="1"/>
</dbReference>
<evidence type="ECO:0000313" key="11">
    <source>
        <dbReference type="EMBL" id="MFD2617518.1"/>
    </source>
</evidence>
<dbReference type="PROSITE" id="PS51257">
    <property type="entry name" value="PROKAR_LIPOPROTEIN"/>
    <property type="match status" value="1"/>
</dbReference>
<comment type="subcellular location">
    <subcellularLocation>
        <location evidence="1">Cell membrane</location>
    </subcellularLocation>
</comment>
<comment type="similarity">
    <text evidence="5">Belongs to the methyl-accepting chemotaxis (MCP) protein family.</text>
</comment>
<evidence type="ECO:0000256" key="4">
    <source>
        <dbReference type="ARBA" id="ARBA00023224"/>
    </source>
</evidence>
<dbReference type="InterPro" id="IPR003660">
    <property type="entry name" value="HAMP_dom"/>
</dbReference>
<evidence type="ECO:0000256" key="1">
    <source>
        <dbReference type="ARBA" id="ARBA00004236"/>
    </source>
</evidence>
<dbReference type="PROSITE" id="PS50111">
    <property type="entry name" value="CHEMOTAXIS_TRANSDUC_2"/>
    <property type="match status" value="1"/>
</dbReference>
<feature type="domain" description="Methyl-accepting transducer" evidence="9">
    <location>
        <begin position="277"/>
        <end position="527"/>
    </location>
</feature>
<dbReference type="Gene3D" id="6.10.340.10">
    <property type="match status" value="1"/>
</dbReference>
<dbReference type="Pfam" id="PF00672">
    <property type="entry name" value="HAMP"/>
    <property type="match status" value="1"/>
</dbReference>
<dbReference type="Pfam" id="PF00015">
    <property type="entry name" value="MCPsignal"/>
    <property type="match status" value="1"/>
</dbReference>
<dbReference type="PANTHER" id="PTHR32089:SF112">
    <property type="entry name" value="LYSOZYME-LIKE PROTEIN-RELATED"/>
    <property type="match status" value="1"/>
</dbReference>
<evidence type="ECO:0000256" key="6">
    <source>
        <dbReference type="PROSITE-ProRule" id="PRU00284"/>
    </source>
</evidence>
<dbReference type="PROSITE" id="PS50885">
    <property type="entry name" value="HAMP"/>
    <property type="match status" value="1"/>
</dbReference>
<evidence type="ECO:0000259" key="9">
    <source>
        <dbReference type="PROSITE" id="PS50111"/>
    </source>
</evidence>
<evidence type="ECO:0000259" key="10">
    <source>
        <dbReference type="PROSITE" id="PS50885"/>
    </source>
</evidence>
<name>A0ABW5PRT5_9BACI</name>
<dbReference type="EMBL" id="JBHUMR010000012">
    <property type="protein sequence ID" value="MFD2617518.1"/>
    <property type="molecule type" value="Genomic_DNA"/>
</dbReference>
<evidence type="ECO:0000256" key="5">
    <source>
        <dbReference type="ARBA" id="ARBA00029447"/>
    </source>
</evidence>
<organism evidence="11 12">
    <name type="scientific">Terrilactibacillus laevilacticus</name>
    <dbReference type="NCBI Taxonomy" id="1380157"/>
    <lineage>
        <taxon>Bacteria</taxon>
        <taxon>Bacillati</taxon>
        <taxon>Bacillota</taxon>
        <taxon>Bacilli</taxon>
        <taxon>Bacillales</taxon>
        <taxon>Bacillaceae</taxon>
        <taxon>Terrilactibacillus</taxon>
    </lineage>
</organism>
<comment type="caution">
    <text evidence="11">The sequence shown here is derived from an EMBL/GenBank/DDBJ whole genome shotgun (WGS) entry which is preliminary data.</text>
</comment>
<evidence type="ECO:0000256" key="7">
    <source>
        <dbReference type="SAM" id="Coils"/>
    </source>
</evidence>
<protein>
    <submittedName>
        <fullName evidence="11">Methyl-accepting chemotaxis protein</fullName>
    </submittedName>
</protein>
<gene>
    <name evidence="11" type="ORF">ACFSTF_09405</name>
</gene>
<keyword evidence="2" id="KW-1003">Cell membrane</keyword>
<dbReference type="SMART" id="SM00283">
    <property type="entry name" value="MA"/>
    <property type="match status" value="1"/>
</dbReference>
<dbReference type="SMART" id="SM00304">
    <property type="entry name" value="HAMP"/>
    <property type="match status" value="1"/>
</dbReference>
<dbReference type="InterPro" id="IPR004089">
    <property type="entry name" value="MCPsignal_dom"/>
</dbReference>
<reference evidence="12" key="1">
    <citation type="journal article" date="2019" name="Int. J. Syst. Evol. Microbiol.">
        <title>The Global Catalogue of Microorganisms (GCM) 10K type strain sequencing project: providing services to taxonomists for standard genome sequencing and annotation.</title>
        <authorList>
            <consortium name="The Broad Institute Genomics Platform"/>
            <consortium name="The Broad Institute Genome Sequencing Center for Infectious Disease"/>
            <person name="Wu L."/>
            <person name="Ma J."/>
        </authorList>
    </citation>
    <scope>NUCLEOTIDE SEQUENCE [LARGE SCALE GENOMIC DNA]</scope>
    <source>
        <strain evidence="12">TISTR 2241</strain>
    </source>
</reference>
<keyword evidence="7" id="KW-0175">Coiled coil</keyword>
<dbReference type="PANTHER" id="PTHR32089">
    <property type="entry name" value="METHYL-ACCEPTING CHEMOTAXIS PROTEIN MCPB"/>
    <property type="match status" value="1"/>
</dbReference>
<keyword evidence="4 6" id="KW-0807">Transducer</keyword>
<accession>A0ABW5PRT5</accession>
<dbReference type="Proteomes" id="UP001597458">
    <property type="component" value="Unassembled WGS sequence"/>
</dbReference>
<proteinExistence type="inferred from homology"/>
<feature type="coiled-coil region" evidence="7">
    <location>
        <begin position="136"/>
        <end position="163"/>
    </location>
</feature>
<feature type="transmembrane region" description="Helical" evidence="8">
    <location>
        <begin position="20"/>
        <end position="40"/>
    </location>
</feature>
<feature type="domain" description="HAMP" evidence="10">
    <location>
        <begin position="205"/>
        <end position="258"/>
    </location>
</feature>
<keyword evidence="8" id="KW-0812">Transmembrane</keyword>